<dbReference type="EMBL" id="JPDN02000009">
    <property type="protein sequence ID" value="PON27616.1"/>
    <property type="molecule type" value="Genomic_DNA"/>
</dbReference>
<evidence type="ECO:0000256" key="5">
    <source>
        <dbReference type="ARBA" id="ARBA00022737"/>
    </source>
</evidence>
<keyword evidence="13" id="KW-1185">Reference proteome</keyword>
<keyword evidence="5" id="KW-0677">Repeat</keyword>
<keyword evidence="6" id="KW-0999">Mitochondrion inner membrane</keyword>
<keyword evidence="4 10" id="KW-0812">Transmembrane</keyword>
<keyword evidence="7" id="KW-1133">Transmembrane helix</keyword>
<accession>A0A2P4ZTI8</accession>
<comment type="similarity">
    <text evidence="2 11">Belongs to the mitochondrial carrier (TC 2.A.29) family.</text>
</comment>
<comment type="caution">
    <text evidence="12">The sequence shown here is derived from an EMBL/GenBank/DDBJ whole genome shotgun (WGS) entry which is preliminary data.</text>
</comment>
<dbReference type="RefSeq" id="XP_018665563.1">
    <property type="nucleotide sequence ID" value="XM_018801292.1"/>
</dbReference>
<sequence length="176" mass="18831">MSRLQDSSIAISVTSRPLNHHRQRNQNISPGVSLLAGATAGAVEAAITYPFEFAKTRLQLKHNAYHATTITTKSPFYSLLQTVRQNGIRVVYTGCSTLVIGTACKAGVRFLTFDSIKKIISDGDGKLSPARGLLAGMAAGAVESVIAITPTERIKTALYEGFSLILPSSVRPLTKL</sequence>
<dbReference type="Proteomes" id="UP000054821">
    <property type="component" value="Unassembled WGS sequence"/>
</dbReference>
<dbReference type="InterPro" id="IPR049563">
    <property type="entry name" value="TXTP-like"/>
</dbReference>
<keyword evidence="3 11" id="KW-0813">Transport</keyword>
<dbReference type="Gene3D" id="1.50.40.10">
    <property type="entry name" value="Mitochondrial carrier domain"/>
    <property type="match status" value="1"/>
</dbReference>
<dbReference type="GeneID" id="29981375"/>
<evidence type="ECO:0000256" key="10">
    <source>
        <dbReference type="PROSITE-ProRule" id="PRU00282"/>
    </source>
</evidence>
<dbReference type="Pfam" id="PF00153">
    <property type="entry name" value="Mito_carr"/>
    <property type="match status" value="1"/>
</dbReference>
<evidence type="ECO:0000313" key="12">
    <source>
        <dbReference type="EMBL" id="PON27616.1"/>
    </source>
</evidence>
<feature type="repeat" description="Solcar" evidence="10">
    <location>
        <begin position="28"/>
        <end position="119"/>
    </location>
</feature>
<evidence type="ECO:0000256" key="1">
    <source>
        <dbReference type="ARBA" id="ARBA00004225"/>
    </source>
</evidence>
<evidence type="ECO:0000256" key="7">
    <source>
        <dbReference type="ARBA" id="ARBA00022989"/>
    </source>
</evidence>
<gene>
    <name evidence="12" type="ORF">TGAM01_v203383</name>
</gene>
<dbReference type="STRING" id="398673.A0A2P4ZTI8"/>
<evidence type="ECO:0000256" key="8">
    <source>
        <dbReference type="ARBA" id="ARBA00023128"/>
    </source>
</evidence>
<evidence type="ECO:0008006" key="14">
    <source>
        <dbReference type="Google" id="ProtNLM"/>
    </source>
</evidence>
<dbReference type="GO" id="GO:0006843">
    <property type="term" value="P:mitochondrial citrate transmembrane transport"/>
    <property type="evidence" value="ECO:0007669"/>
    <property type="project" value="TreeGrafter"/>
</dbReference>
<name>A0A2P4ZTI8_9HYPO</name>
<dbReference type="GO" id="GO:0031966">
    <property type="term" value="C:mitochondrial membrane"/>
    <property type="evidence" value="ECO:0007669"/>
    <property type="project" value="UniProtKB-SubCell"/>
</dbReference>
<keyword evidence="9 10" id="KW-0472">Membrane</keyword>
<evidence type="ECO:0000256" key="11">
    <source>
        <dbReference type="RuleBase" id="RU000488"/>
    </source>
</evidence>
<dbReference type="InterPro" id="IPR018108">
    <property type="entry name" value="MCP_transmembrane"/>
</dbReference>
<comment type="subcellular location">
    <subcellularLocation>
        <location evidence="1">Mitochondrion membrane</location>
        <topology evidence="1">Multi-pass membrane protein</topology>
    </subcellularLocation>
</comment>
<dbReference type="PANTHER" id="PTHR45788">
    <property type="entry name" value="SUCCINATE/FUMARATE MITOCHONDRIAL TRANSPORTER-RELATED"/>
    <property type="match status" value="1"/>
</dbReference>
<keyword evidence="8" id="KW-0496">Mitochondrion</keyword>
<reference evidence="12 13" key="1">
    <citation type="journal article" date="2016" name="Genome Announc.">
        <title>Draft Whole-Genome Sequence of Trichoderma gamsii T6085, a Promising Biocontrol Agent of Fusarium Head Blight on Wheat.</title>
        <authorList>
            <person name="Baroncelli R."/>
            <person name="Zapparata A."/>
            <person name="Piaggeschi G."/>
            <person name="Sarrocco S."/>
            <person name="Vannacci G."/>
        </authorList>
    </citation>
    <scope>NUCLEOTIDE SEQUENCE [LARGE SCALE GENOMIC DNA]</scope>
    <source>
        <strain evidence="12 13">T6085</strain>
    </source>
</reference>
<evidence type="ECO:0000313" key="13">
    <source>
        <dbReference type="Proteomes" id="UP000054821"/>
    </source>
</evidence>
<evidence type="ECO:0000256" key="4">
    <source>
        <dbReference type="ARBA" id="ARBA00022692"/>
    </source>
</evidence>
<dbReference type="AlphaFoldDB" id="A0A2P4ZTI8"/>
<evidence type="ECO:0000256" key="2">
    <source>
        <dbReference type="ARBA" id="ARBA00006375"/>
    </source>
</evidence>
<dbReference type="PROSITE" id="PS50920">
    <property type="entry name" value="SOLCAR"/>
    <property type="match status" value="1"/>
</dbReference>
<dbReference type="PANTHER" id="PTHR45788:SF3">
    <property type="entry name" value="TRICARBOXYLATE TRANSPORT PROTEIN"/>
    <property type="match status" value="1"/>
</dbReference>
<proteinExistence type="inferred from homology"/>
<evidence type="ECO:0000256" key="9">
    <source>
        <dbReference type="ARBA" id="ARBA00023136"/>
    </source>
</evidence>
<dbReference type="InterPro" id="IPR023395">
    <property type="entry name" value="MCP_dom_sf"/>
</dbReference>
<dbReference type="GO" id="GO:0071913">
    <property type="term" value="F:citrate secondary active transmembrane transporter activity"/>
    <property type="evidence" value="ECO:0007669"/>
    <property type="project" value="TreeGrafter"/>
</dbReference>
<dbReference type="SUPFAM" id="SSF103506">
    <property type="entry name" value="Mitochondrial carrier"/>
    <property type="match status" value="1"/>
</dbReference>
<protein>
    <recommendedName>
        <fullName evidence="14">Tricarboxylate transport protein</fullName>
    </recommendedName>
</protein>
<evidence type="ECO:0000256" key="3">
    <source>
        <dbReference type="ARBA" id="ARBA00022448"/>
    </source>
</evidence>
<evidence type="ECO:0000256" key="6">
    <source>
        <dbReference type="ARBA" id="ARBA00022792"/>
    </source>
</evidence>
<organism evidence="12 13">
    <name type="scientific">Trichoderma gamsii</name>
    <dbReference type="NCBI Taxonomy" id="398673"/>
    <lineage>
        <taxon>Eukaryota</taxon>
        <taxon>Fungi</taxon>
        <taxon>Dikarya</taxon>
        <taxon>Ascomycota</taxon>
        <taxon>Pezizomycotina</taxon>
        <taxon>Sordariomycetes</taxon>
        <taxon>Hypocreomycetidae</taxon>
        <taxon>Hypocreales</taxon>
        <taxon>Hypocreaceae</taxon>
        <taxon>Trichoderma</taxon>
    </lineage>
</organism>